<dbReference type="HOGENOM" id="CLU_3068144_0_0_1"/>
<proteinExistence type="predicted"/>
<evidence type="ECO:0000313" key="1">
    <source>
        <dbReference type="EMBL" id="KIL55664.1"/>
    </source>
</evidence>
<dbReference type="AlphaFoldDB" id="A0A0C2SNV0"/>
<gene>
    <name evidence="1" type="ORF">M378DRAFT_17744</name>
</gene>
<organism evidence="1 2">
    <name type="scientific">Amanita muscaria (strain Koide BX008)</name>
    <dbReference type="NCBI Taxonomy" id="946122"/>
    <lineage>
        <taxon>Eukaryota</taxon>
        <taxon>Fungi</taxon>
        <taxon>Dikarya</taxon>
        <taxon>Basidiomycota</taxon>
        <taxon>Agaricomycotina</taxon>
        <taxon>Agaricomycetes</taxon>
        <taxon>Agaricomycetidae</taxon>
        <taxon>Agaricales</taxon>
        <taxon>Pluteineae</taxon>
        <taxon>Amanitaceae</taxon>
        <taxon>Amanita</taxon>
    </lineage>
</organism>
<reference evidence="1 2" key="1">
    <citation type="submission" date="2014-04" db="EMBL/GenBank/DDBJ databases">
        <title>Evolutionary Origins and Diversification of the Mycorrhizal Mutualists.</title>
        <authorList>
            <consortium name="DOE Joint Genome Institute"/>
            <consortium name="Mycorrhizal Genomics Consortium"/>
            <person name="Kohler A."/>
            <person name="Kuo A."/>
            <person name="Nagy L.G."/>
            <person name="Floudas D."/>
            <person name="Copeland A."/>
            <person name="Barry K.W."/>
            <person name="Cichocki N."/>
            <person name="Veneault-Fourrey C."/>
            <person name="LaButti K."/>
            <person name="Lindquist E.A."/>
            <person name="Lipzen A."/>
            <person name="Lundell T."/>
            <person name="Morin E."/>
            <person name="Murat C."/>
            <person name="Riley R."/>
            <person name="Ohm R."/>
            <person name="Sun H."/>
            <person name="Tunlid A."/>
            <person name="Henrissat B."/>
            <person name="Grigoriev I.V."/>
            <person name="Hibbett D.S."/>
            <person name="Martin F."/>
        </authorList>
    </citation>
    <scope>NUCLEOTIDE SEQUENCE [LARGE SCALE GENOMIC DNA]</scope>
    <source>
        <strain evidence="1 2">Koide BX008</strain>
    </source>
</reference>
<dbReference type="Proteomes" id="UP000054549">
    <property type="component" value="Unassembled WGS sequence"/>
</dbReference>
<accession>A0A0C2SNV0</accession>
<dbReference type="InParanoid" id="A0A0C2SNV0"/>
<protein>
    <submittedName>
        <fullName evidence="1">Uncharacterized protein</fullName>
    </submittedName>
</protein>
<name>A0A0C2SNV0_AMAMK</name>
<sequence>MHDKEKKFTICAQDVFAHDSRVILDPAQWYPTTYPTVDAIEQPEKNNIFGSGS</sequence>
<evidence type="ECO:0000313" key="2">
    <source>
        <dbReference type="Proteomes" id="UP000054549"/>
    </source>
</evidence>
<dbReference type="EMBL" id="KN818487">
    <property type="protein sequence ID" value="KIL55664.1"/>
    <property type="molecule type" value="Genomic_DNA"/>
</dbReference>
<keyword evidence="2" id="KW-1185">Reference proteome</keyword>